<evidence type="ECO:0000313" key="4">
    <source>
        <dbReference type="Proteomes" id="UP000010471"/>
    </source>
</evidence>
<dbReference type="Pfam" id="PF23572">
    <property type="entry name" value="GH3_C"/>
    <property type="match status" value="1"/>
</dbReference>
<dbReference type="EMBL" id="CP003630">
    <property type="protein sequence ID" value="AFZ18351.1"/>
    <property type="molecule type" value="Genomic_DNA"/>
</dbReference>
<evidence type="ECO:0000259" key="2">
    <source>
        <dbReference type="Pfam" id="PF23572"/>
    </source>
</evidence>
<dbReference type="GO" id="GO:0016881">
    <property type="term" value="F:acid-amino acid ligase activity"/>
    <property type="evidence" value="ECO:0007669"/>
    <property type="project" value="TreeGrafter"/>
</dbReference>
<sequence>MKHPQKAQKRVQQEICDRLIKSEYGKFLGIRSLQDWQQVPIVDYEDLKPWIDGVGGHSSRGIEGKPITHPLQAQLTTEPILFYEKTSGSRSAAKCIPYTKSLRRSFNQMFCVWAHDLIRNGPAFSTGKIYFCISPQFQYCSDKTDLTPLAFLPYQGRGELDAPLLVGEGLGERLTEDAPNPDHSSLQDDSEYLDRWLRWLLHPFLISPANLHHLRTPEEFKRQLCLALLQAEQLETISIWSPTFLKIHLDYIQTHRTELRQSLKLPAERDRFLCEPEIPWTKLWPELKLISCWDSACAADPAQVLRDLFPGVMVQGKGLLATEAPITIPLIAAQGCVPVLDEVFFEFEDESGKIYLLQDLQIGQEYNIILSQKGGLYRYRIGDRVRVTHYYLNTPCLEFLGRDRSISDLVGEKLHEEFVSLALKQLALEGTSFQCLVPATTPEAHYILLLDKVNAPTSAIARRAVPKAIAQQLEQFLNQSPHYRHARLLGQLSPVQVLVSQQIPEILTSQRIASGKKWGDIKHSLLCNRPIEEELLARLQQADCLRTLDISSVR</sequence>
<dbReference type="Pfam" id="PF03321">
    <property type="entry name" value="GH3"/>
    <property type="match status" value="1"/>
</dbReference>
<dbReference type="AlphaFoldDB" id="K9WEX0"/>
<reference evidence="3 4" key="1">
    <citation type="submission" date="2012-06" db="EMBL/GenBank/DDBJ databases">
        <title>Finished chromosome of genome of Microcoleus sp. PCC 7113.</title>
        <authorList>
            <consortium name="US DOE Joint Genome Institute"/>
            <person name="Gugger M."/>
            <person name="Coursin T."/>
            <person name="Rippka R."/>
            <person name="Tandeau De Marsac N."/>
            <person name="Huntemann M."/>
            <person name="Wei C.-L."/>
            <person name="Han J."/>
            <person name="Detter J.C."/>
            <person name="Han C."/>
            <person name="Tapia R."/>
            <person name="Chen A."/>
            <person name="Kyrpides N."/>
            <person name="Mavromatis K."/>
            <person name="Markowitz V."/>
            <person name="Szeto E."/>
            <person name="Ivanova N."/>
            <person name="Pagani I."/>
            <person name="Pati A."/>
            <person name="Goodwin L."/>
            <person name="Nordberg H.P."/>
            <person name="Cantor M.N."/>
            <person name="Hua S.X."/>
            <person name="Woyke T."/>
            <person name="Kerfeld C.A."/>
        </authorList>
    </citation>
    <scope>NUCLEOTIDE SEQUENCE [LARGE SCALE GENOMIC DNA]</scope>
    <source>
        <strain evidence="3 4">PCC 7113</strain>
    </source>
</reference>
<name>K9WEX0_9CYAN</name>
<dbReference type="KEGG" id="mic:Mic7113_2557"/>
<dbReference type="Pfam" id="PF23571">
    <property type="entry name" value="GH3_M"/>
    <property type="match status" value="1"/>
</dbReference>
<proteinExistence type="predicted"/>
<dbReference type="Proteomes" id="UP000010471">
    <property type="component" value="Chromosome"/>
</dbReference>
<keyword evidence="4" id="KW-1185">Reference proteome</keyword>
<organism evidence="3 4">
    <name type="scientific">Allocoleopsis franciscana PCC 7113</name>
    <dbReference type="NCBI Taxonomy" id="1173027"/>
    <lineage>
        <taxon>Bacteria</taxon>
        <taxon>Bacillati</taxon>
        <taxon>Cyanobacteriota</taxon>
        <taxon>Cyanophyceae</taxon>
        <taxon>Coleofasciculales</taxon>
        <taxon>Coleofasciculaceae</taxon>
        <taxon>Allocoleopsis</taxon>
        <taxon>Allocoleopsis franciscana</taxon>
    </lineage>
</organism>
<dbReference type="PATRIC" id="fig|1173027.3.peg.2804"/>
<gene>
    <name evidence="3" type="ORF">Mic7113_2557</name>
</gene>
<dbReference type="PANTHER" id="PTHR31901:SF9">
    <property type="entry name" value="GH3 DOMAIN-CONTAINING PROTEIN"/>
    <property type="match status" value="1"/>
</dbReference>
<feature type="domain" description="GH3 C-terminal" evidence="2">
    <location>
        <begin position="422"/>
        <end position="529"/>
    </location>
</feature>
<evidence type="ECO:0000313" key="3">
    <source>
        <dbReference type="EMBL" id="AFZ18351.1"/>
    </source>
</evidence>
<accession>K9WEX0</accession>
<dbReference type="HOGENOM" id="CLU_016249_3_1_3"/>
<dbReference type="STRING" id="1173027.Mic7113_2557"/>
<evidence type="ECO:0000259" key="1">
    <source>
        <dbReference type="Pfam" id="PF23571"/>
    </source>
</evidence>
<protein>
    <submittedName>
        <fullName evidence="3">GH3 auxin-responsive promoter-binding protein</fullName>
    </submittedName>
</protein>
<dbReference type="InterPro" id="IPR055378">
    <property type="entry name" value="GH3_C"/>
</dbReference>
<feature type="domain" description="GH3 middle" evidence="1">
    <location>
        <begin position="339"/>
        <end position="402"/>
    </location>
</feature>
<dbReference type="eggNOG" id="COG0318">
    <property type="taxonomic scope" value="Bacteria"/>
</dbReference>
<dbReference type="InterPro" id="IPR055377">
    <property type="entry name" value="GH3_M"/>
</dbReference>
<dbReference type="PANTHER" id="PTHR31901">
    <property type="entry name" value="GH3 DOMAIN-CONTAINING PROTEIN"/>
    <property type="match status" value="1"/>
</dbReference>
<dbReference type="InterPro" id="IPR004993">
    <property type="entry name" value="GH3"/>
</dbReference>
<dbReference type="GO" id="GO:0005737">
    <property type="term" value="C:cytoplasm"/>
    <property type="evidence" value="ECO:0007669"/>
    <property type="project" value="TreeGrafter"/>
</dbReference>